<dbReference type="GO" id="GO:0003676">
    <property type="term" value="F:nucleic acid binding"/>
    <property type="evidence" value="ECO:0007669"/>
    <property type="project" value="InterPro"/>
</dbReference>
<sequence>MPPTPPPVPQALADDAPQAAQEAAWSADLVADEAYEQQEHDLQQGNSTVDEFYTQSAAIWRQLDSLRSNGTLAQFSCPGTHAQNGVAERKHRHLLETARAMMIDASLPPHFWAEAEAVSISTYLINLQPSTALQGGIPLERLTGRAPNYSTLRLFVVFAMFFLLHANAPS</sequence>
<dbReference type="InterPro" id="IPR039537">
    <property type="entry name" value="Retrotran_Ty1/copia-like"/>
</dbReference>
<feature type="compositionally biased region" description="Low complexity" evidence="1">
    <location>
        <begin position="10"/>
        <end position="20"/>
    </location>
</feature>
<dbReference type="EMBL" id="JAUUTY010000001">
    <property type="protein sequence ID" value="KAK1692460.1"/>
    <property type="molecule type" value="Genomic_DNA"/>
</dbReference>
<comment type="caution">
    <text evidence="2">The sequence shown here is derived from an EMBL/GenBank/DDBJ whole genome shotgun (WGS) entry which is preliminary data.</text>
</comment>
<protein>
    <recommendedName>
        <fullName evidence="4">Integrase catalytic domain-containing protein</fullName>
    </recommendedName>
</protein>
<evidence type="ECO:0000256" key="1">
    <source>
        <dbReference type="SAM" id="MobiDB-lite"/>
    </source>
</evidence>
<dbReference type="Gene3D" id="3.30.420.10">
    <property type="entry name" value="Ribonuclease H-like superfamily/Ribonuclease H"/>
    <property type="match status" value="1"/>
</dbReference>
<keyword evidence="3" id="KW-1185">Reference proteome</keyword>
<organism evidence="2 3">
    <name type="scientific">Lolium multiflorum</name>
    <name type="common">Italian ryegrass</name>
    <name type="synonym">Lolium perenne subsp. multiflorum</name>
    <dbReference type="NCBI Taxonomy" id="4521"/>
    <lineage>
        <taxon>Eukaryota</taxon>
        <taxon>Viridiplantae</taxon>
        <taxon>Streptophyta</taxon>
        <taxon>Embryophyta</taxon>
        <taxon>Tracheophyta</taxon>
        <taxon>Spermatophyta</taxon>
        <taxon>Magnoliopsida</taxon>
        <taxon>Liliopsida</taxon>
        <taxon>Poales</taxon>
        <taxon>Poaceae</taxon>
        <taxon>BOP clade</taxon>
        <taxon>Pooideae</taxon>
        <taxon>Poodae</taxon>
        <taxon>Poeae</taxon>
        <taxon>Poeae Chloroplast Group 2 (Poeae type)</taxon>
        <taxon>Loliodinae</taxon>
        <taxon>Loliinae</taxon>
        <taxon>Lolium</taxon>
    </lineage>
</organism>
<evidence type="ECO:0000313" key="2">
    <source>
        <dbReference type="EMBL" id="KAK1692460.1"/>
    </source>
</evidence>
<dbReference type="PANTHER" id="PTHR42648:SF31">
    <property type="entry name" value="RNA-DIRECTED DNA POLYMERASE"/>
    <property type="match status" value="1"/>
</dbReference>
<proteinExistence type="predicted"/>
<evidence type="ECO:0000313" key="3">
    <source>
        <dbReference type="Proteomes" id="UP001231189"/>
    </source>
</evidence>
<dbReference type="AlphaFoldDB" id="A0AAD8TUQ1"/>
<accession>A0AAD8TUQ1</accession>
<dbReference type="SUPFAM" id="SSF53098">
    <property type="entry name" value="Ribonuclease H-like"/>
    <property type="match status" value="1"/>
</dbReference>
<dbReference type="InterPro" id="IPR036397">
    <property type="entry name" value="RNaseH_sf"/>
</dbReference>
<feature type="region of interest" description="Disordered" evidence="1">
    <location>
        <begin position="1"/>
        <end position="20"/>
    </location>
</feature>
<evidence type="ECO:0008006" key="4">
    <source>
        <dbReference type="Google" id="ProtNLM"/>
    </source>
</evidence>
<gene>
    <name evidence="2" type="ORF">QYE76_009157</name>
</gene>
<reference evidence="2" key="1">
    <citation type="submission" date="2023-07" db="EMBL/GenBank/DDBJ databases">
        <title>A chromosome-level genome assembly of Lolium multiflorum.</title>
        <authorList>
            <person name="Chen Y."/>
            <person name="Copetti D."/>
            <person name="Kolliker R."/>
            <person name="Studer B."/>
        </authorList>
    </citation>
    <scope>NUCLEOTIDE SEQUENCE</scope>
    <source>
        <strain evidence="2">02402/16</strain>
        <tissue evidence="2">Leaf</tissue>
    </source>
</reference>
<name>A0AAD8TUQ1_LOLMU</name>
<dbReference type="PANTHER" id="PTHR42648">
    <property type="entry name" value="TRANSPOSASE, PUTATIVE-RELATED"/>
    <property type="match status" value="1"/>
</dbReference>
<dbReference type="InterPro" id="IPR012337">
    <property type="entry name" value="RNaseH-like_sf"/>
</dbReference>
<dbReference type="Proteomes" id="UP001231189">
    <property type="component" value="Unassembled WGS sequence"/>
</dbReference>